<dbReference type="PROSITE" id="PS00379">
    <property type="entry name" value="CDP_ALCOHOL_P_TRANSF"/>
    <property type="match status" value="1"/>
</dbReference>
<keyword evidence="7" id="KW-0443">Lipid metabolism</keyword>
<keyword evidence="14" id="KW-1185">Reference proteome</keyword>
<keyword evidence="6 12" id="KW-1133">Transmembrane helix</keyword>
<dbReference type="GO" id="GO:0016780">
    <property type="term" value="F:phosphotransferase activity, for other substituted phosphate groups"/>
    <property type="evidence" value="ECO:0007669"/>
    <property type="project" value="InterPro"/>
</dbReference>
<keyword evidence="5 12" id="KW-0812">Transmembrane</keyword>
<name>A0A2T4UD30_9ACTN</name>
<evidence type="ECO:0000256" key="11">
    <source>
        <dbReference type="RuleBase" id="RU003750"/>
    </source>
</evidence>
<evidence type="ECO:0000256" key="12">
    <source>
        <dbReference type="SAM" id="Phobius"/>
    </source>
</evidence>
<evidence type="ECO:0000256" key="2">
    <source>
        <dbReference type="ARBA" id="ARBA00010441"/>
    </source>
</evidence>
<comment type="subcellular location">
    <subcellularLocation>
        <location evidence="1">Membrane</location>
        <topology evidence="1">Multi-pass membrane protein</topology>
    </subcellularLocation>
</comment>
<dbReference type="InterPro" id="IPR000462">
    <property type="entry name" value="CDP-OH_P_trans"/>
</dbReference>
<evidence type="ECO:0000256" key="1">
    <source>
        <dbReference type="ARBA" id="ARBA00004141"/>
    </source>
</evidence>
<evidence type="ECO:0000256" key="5">
    <source>
        <dbReference type="ARBA" id="ARBA00022692"/>
    </source>
</evidence>
<evidence type="ECO:0000256" key="9">
    <source>
        <dbReference type="ARBA" id="ARBA00023209"/>
    </source>
</evidence>
<reference evidence="13 14" key="1">
    <citation type="submission" date="2018-03" db="EMBL/GenBank/DDBJ databases">
        <title>Aquarubrobacter algicola gen. nov., sp. nov., a novel actinobacterium isolated from shallow eutrophic lake during the end of cyanobacterial harmful algal blooms.</title>
        <authorList>
            <person name="Chun S.J."/>
        </authorList>
    </citation>
    <scope>NUCLEOTIDE SEQUENCE [LARGE SCALE GENOMIC DNA]</scope>
    <source>
        <strain evidence="13 14">Seoho-28</strain>
    </source>
</reference>
<evidence type="ECO:0000256" key="6">
    <source>
        <dbReference type="ARBA" id="ARBA00022989"/>
    </source>
</evidence>
<keyword evidence="3" id="KW-0444">Lipid biosynthesis</keyword>
<dbReference type="InterPro" id="IPR050324">
    <property type="entry name" value="CDP-alcohol_PTase-I"/>
</dbReference>
<dbReference type="PANTHER" id="PTHR14269:SF62">
    <property type="entry name" value="CDP-DIACYLGLYCEROL--GLYCEROL-3-PHOSPHATE 3-PHOSPHATIDYLTRANSFERASE 1, CHLOROPLASTIC"/>
    <property type="match status" value="1"/>
</dbReference>
<keyword evidence="10" id="KW-1208">Phospholipid metabolism</keyword>
<dbReference type="EMBL" id="PYYB01000004">
    <property type="protein sequence ID" value="PTL55081.1"/>
    <property type="molecule type" value="Genomic_DNA"/>
</dbReference>
<comment type="caution">
    <text evidence="13">The sequence shown here is derived from an EMBL/GenBank/DDBJ whole genome shotgun (WGS) entry which is preliminary data.</text>
</comment>
<feature type="transmembrane region" description="Helical" evidence="12">
    <location>
        <begin position="58"/>
        <end position="77"/>
    </location>
</feature>
<dbReference type="Gene3D" id="1.20.120.1760">
    <property type="match status" value="1"/>
</dbReference>
<dbReference type="PANTHER" id="PTHR14269">
    <property type="entry name" value="CDP-DIACYLGLYCEROL--GLYCEROL-3-PHOSPHATE 3-PHOSPHATIDYLTRANSFERASE-RELATED"/>
    <property type="match status" value="1"/>
</dbReference>
<feature type="transmembrane region" description="Helical" evidence="12">
    <location>
        <begin position="33"/>
        <end position="52"/>
    </location>
</feature>
<feature type="transmembrane region" description="Helical" evidence="12">
    <location>
        <begin position="148"/>
        <end position="164"/>
    </location>
</feature>
<evidence type="ECO:0000313" key="14">
    <source>
        <dbReference type="Proteomes" id="UP000240739"/>
    </source>
</evidence>
<evidence type="ECO:0000256" key="3">
    <source>
        <dbReference type="ARBA" id="ARBA00022516"/>
    </source>
</evidence>
<keyword evidence="9" id="KW-0594">Phospholipid biosynthesis</keyword>
<dbReference type="InterPro" id="IPR043130">
    <property type="entry name" value="CDP-OH_PTrfase_TM_dom"/>
</dbReference>
<evidence type="ECO:0000256" key="7">
    <source>
        <dbReference type="ARBA" id="ARBA00023098"/>
    </source>
</evidence>
<comment type="similarity">
    <text evidence="2 11">Belongs to the CDP-alcohol phosphatidyltransferase class-I family.</text>
</comment>
<dbReference type="Pfam" id="PF01066">
    <property type="entry name" value="CDP-OH_P_transf"/>
    <property type="match status" value="1"/>
</dbReference>
<evidence type="ECO:0000256" key="10">
    <source>
        <dbReference type="ARBA" id="ARBA00023264"/>
    </source>
</evidence>
<dbReference type="GO" id="GO:0046474">
    <property type="term" value="P:glycerophospholipid biosynthetic process"/>
    <property type="evidence" value="ECO:0007669"/>
    <property type="project" value="TreeGrafter"/>
</dbReference>
<proteinExistence type="inferred from homology"/>
<protein>
    <submittedName>
        <fullName evidence="13">CDP-alcohol phosphatidyltransferase</fullName>
    </submittedName>
</protein>
<sequence>MTARRLFGLDRSGPPPRATLEDAPWNVWTIPNAIGFVRALLIPVFLVLALGSESGTDALPAIIFAVIGWSDYLDGFAARITGQYSRFGALLDPIVDRMLVISGVVVVWNFELLPRWALALVVAREVLMLFGGRYALKRGATLRINWPGRLAVGPTMGAIFFALVDLHWLAVASLVLGLGLGWTATVLYIREARRQIAARNGAPSSSG</sequence>
<keyword evidence="8 12" id="KW-0472">Membrane</keyword>
<evidence type="ECO:0000313" key="13">
    <source>
        <dbReference type="EMBL" id="PTL55081.1"/>
    </source>
</evidence>
<accession>A0A2T4UD30</accession>
<dbReference type="OrthoDB" id="9796672at2"/>
<feature type="transmembrane region" description="Helical" evidence="12">
    <location>
        <begin position="170"/>
        <end position="189"/>
    </location>
</feature>
<dbReference type="AlphaFoldDB" id="A0A2T4UD30"/>
<dbReference type="InterPro" id="IPR048254">
    <property type="entry name" value="CDP_ALCOHOL_P_TRANSF_CS"/>
</dbReference>
<gene>
    <name evidence="13" type="ORF">C7Y72_20970</name>
</gene>
<dbReference type="GO" id="GO:0016020">
    <property type="term" value="C:membrane"/>
    <property type="evidence" value="ECO:0007669"/>
    <property type="project" value="UniProtKB-SubCell"/>
</dbReference>
<organism evidence="13 14">
    <name type="scientific">Paraconexibacter algicola</name>
    <dbReference type="NCBI Taxonomy" id="2133960"/>
    <lineage>
        <taxon>Bacteria</taxon>
        <taxon>Bacillati</taxon>
        <taxon>Actinomycetota</taxon>
        <taxon>Thermoleophilia</taxon>
        <taxon>Solirubrobacterales</taxon>
        <taxon>Paraconexibacteraceae</taxon>
        <taxon>Paraconexibacter</taxon>
    </lineage>
</organism>
<evidence type="ECO:0000256" key="4">
    <source>
        <dbReference type="ARBA" id="ARBA00022679"/>
    </source>
</evidence>
<dbReference type="Proteomes" id="UP000240739">
    <property type="component" value="Unassembled WGS sequence"/>
</dbReference>
<keyword evidence="4 11" id="KW-0808">Transferase</keyword>
<evidence type="ECO:0000256" key="8">
    <source>
        <dbReference type="ARBA" id="ARBA00023136"/>
    </source>
</evidence>